<dbReference type="SUPFAM" id="SSF48452">
    <property type="entry name" value="TPR-like"/>
    <property type="match status" value="1"/>
</dbReference>
<sequence>MIDRLWDFRDPGASEERFREAADDDTHTAHFRAVMSTQRARALGIQGRAAEAFEVLDSIASGGIPSDDPERDAAEVRARIAIERGRILAADAERRQEAVPVLTRAAREAALAGSPFLVLDALHMLALNDAGHEEEWAAEGFDVLAGSRDPRVLRWGVALHNNLGWTKHDAGDALAALHHFEQAVEVADRYGTAEQQHVARWSVARCLRTIGRTDEALDLQRELARARPDDPYVQAELAALTEAEPTIEA</sequence>
<dbReference type="EMBL" id="BMMD01000008">
    <property type="protein sequence ID" value="GGJ79118.1"/>
    <property type="molecule type" value="Genomic_DNA"/>
</dbReference>
<evidence type="ECO:0000313" key="1">
    <source>
        <dbReference type="EMBL" id="GGJ79118.1"/>
    </source>
</evidence>
<comment type="caution">
    <text evidence="1">The sequence shown here is derived from an EMBL/GenBank/DDBJ whole genome shotgun (WGS) entry which is preliminary data.</text>
</comment>
<dbReference type="Pfam" id="PF13424">
    <property type="entry name" value="TPR_12"/>
    <property type="match status" value="1"/>
</dbReference>
<keyword evidence="2" id="KW-1185">Reference proteome</keyword>
<organism evidence="1 2">
    <name type="scientific">Agromyces bauzanensis</name>
    <dbReference type="NCBI Taxonomy" id="1308924"/>
    <lineage>
        <taxon>Bacteria</taxon>
        <taxon>Bacillati</taxon>
        <taxon>Actinomycetota</taxon>
        <taxon>Actinomycetes</taxon>
        <taxon>Micrococcales</taxon>
        <taxon>Microbacteriaceae</taxon>
        <taxon>Agromyces</taxon>
    </lineage>
</organism>
<evidence type="ECO:0000313" key="2">
    <source>
        <dbReference type="Proteomes" id="UP000636956"/>
    </source>
</evidence>
<evidence type="ECO:0008006" key="3">
    <source>
        <dbReference type="Google" id="ProtNLM"/>
    </source>
</evidence>
<protein>
    <recommendedName>
        <fullName evidence="3">Tetratricopeptide repeat protein</fullName>
    </recommendedName>
</protein>
<reference evidence="1" key="2">
    <citation type="submission" date="2020-09" db="EMBL/GenBank/DDBJ databases">
        <authorList>
            <person name="Sun Q."/>
            <person name="Zhou Y."/>
        </authorList>
    </citation>
    <scope>NUCLEOTIDE SEQUENCE</scope>
    <source>
        <strain evidence="1">CGMCC 1.8984</strain>
    </source>
</reference>
<dbReference type="AlphaFoldDB" id="A0A917PI96"/>
<dbReference type="Proteomes" id="UP000636956">
    <property type="component" value="Unassembled WGS sequence"/>
</dbReference>
<dbReference type="InterPro" id="IPR011990">
    <property type="entry name" value="TPR-like_helical_dom_sf"/>
</dbReference>
<proteinExistence type="predicted"/>
<gene>
    <name evidence="1" type="ORF">GCM10011372_16860</name>
</gene>
<dbReference type="Gene3D" id="1.25.40.10">
    <property type="entry name" value="Tetratricopeptide repeat domain"/>
    <property type="match status" value="1"/>
</dbReference>
<reference evidence="1" key="1">
    <citation type="journal article" date="2014" name="Int. J. Syst. Evol. Microbiol.">
        <title>Complete genome sequence of Corynebacterium casei LMG S-19264T (=DSM 44701T), isolated from a smear-ripened cheese.</title>
        <authorList>
            <consortium name="US DOE Joint Genome Institute (JGI-PGF)"/>
            <person name="Walter F."/>
            <person name="Albersmeier A."/>
            <person name="Kalinowski J."/>
            <person name="Ruckert C."/>
        </authorList>
    </citation>
    <scope>NUCLEOTIDE SEQUENCE</scope>
    <source>
        <strain evidence="1">CGMCC 1.8984</strain>
    </source>
</reference>
<accession>A0A917PI96</accession>
<name>A0A917PI96_9MICO</name>